<gene>
    <name evidence="1" type="ORF">MuYL_3787</name>
</gene>
<keyword evidence="2" id="KW-1185">Reference proteome</keyword>
<protein>
    <submittedName>
        <fullName evidence="1">Uncharacterized protein</fullName>
    </submittedName>
</protein>
<accession>A0A223P0N1</accession>
<sequence>MFIYENNKNQNQIQWLLSISSHFAILEMVNCNSIFYKKNTSA</sequence>
<evidence type="ECO:0000313" key="1">
    <source>
        <dbReference type="EMBL" id="ASU35672.1"/>
    </source>
</evidence>
<dbReference type="EMBL" id="CP022743">
    <property type="protein sequence ID" value="ASU35672.1"/>
    <property type="molecule type" value="Genomic_DNA"/>
</dbReference>
<organism evidence="1 2">
    <name type="scientific">Mucilaginibacter xinganensis</name>
    <dbReference type="NCBI Taxonomy" id="1234841"/>
    <lineage>
        <taxon>Bacteria</taxon>
        <taxon>Pseudomonadati</taxon>
        <taxon>Bacteroidota</taxon>
        <taxon>Sphingobacteriia</taxon>
        <taxon>Sphingobacteriales</taxon>
        <taxon>Sphingobacteriaceae</taxon>
        <taxon>Mucilaginibacter</taxon>
    </lineage>
</organism>
<name>A0A223P0N1_9SPHI</name>
<evidence type="ECO:0000313" key="2">
    <source>
        <dbReference type="Proteomes" id="UP000215002"/>
    </source>
</evidence>
<proteinExistence type="predicted"/>
<reference evidence="1 2" key="1">
    <citation type="submission" date="2017-08" db="EMBL/GenBank/DDBJ databases">
        <title>Complete genome sequence of Mucilaginibacter sp. strain BJC16-A31.</title>
        <authorList>
            <consortium name="Henan University of Science and Technology"/>
            <person name="You X."/>
        </authorList>
    </citation>
    <scope>NUCLEOTIDE SEQUENCE [LARGE SCALE GENOMIC DNA]</scope>
    <source>
        <strain evidence="1 2">BJC16-A31</strain>
    </source>
</reference>
<dbReference type="KEGG" id="muc:MuYL_3787"/>
<dbReference type="Proteomes" id="UP000215002">
    <property type="component" value="Chromosome"/>
</dbReference>
<dbReference type="AlphaFoldDB" id="A0A223P0N1"/>